<dbReference type="OrthoDB" id="1668230at2759"/>
<evidence type="ECO:0000313" key="7">
    <source>
        <dbReference type="EMBL" id="OCK80437.1"/>
    </source>
</evidence>
<gene>
    <name evidence="7" type="ORF">K432DRAFT_434733</name>
</gene>
<evidence type="ECO:0000256" key="3">
    <source>
        <dbReference type="ARBA" id="ARBA00022741"/>
    </source>
</evidence>
<reference evidence="7 8" key="1">
    <citation type="journal article" date="2016" name="Nat. Commun.">
        <title>Ectomycorrhizal ecology is imprinted in the genome of the dominant symbiotic fungus Cenococcum geophilum.</title>
        <authorList>
            <consortium name="DOE Joint Genome Institute"/>
            <person name="Peter M."/>
            <person name="Kohler A."/>
            <person name="Ohm R.A."/>
            <person name="Kuo A."/>
            <person name="Krutzmann J."/>
            <person name="Morin E."/>
            <person name="Arend M."/>
            <person name="Barry K.W."/>
            <person name="Binder M."/>
            <person name="Choi C."/>
            <person name="Clum A."/>
            <person name="Copeland A."/>
            <person name="Grisel N."/>
            <person name="Haridas S."/>
            <person name="Kipfer T."/>
            <person name="LaButti K."/>
            <person name="Lindquist E."/>
            <person name="Lipzen A."/>
            <person name="Maire R."/>
            <person name="Meier B."/>
            <person name="Mihaltcheva S."/>
            <person name="Molinier V."/>
            <person name="Murat C."/>
            <person name="Poggeler S."/>
            <person name="Quandt C.A."/>
            <person name="Sperisen C."/>
            <person name="Tritt A."/>
            <person name="Tisserant E."/>
            <person name="Crous P.W."/>
            <person name="Henrissat B."/>
            <person name="Nehls U."/>
            <person name="Egli S."/>
            <person name="Spatafora J.W."/>
            <person name="Grigoriev I.V."/>
            <person name="Martin F.M."/>
        </authorList>
    </citation>
    <scope>NUCLEOTIDE SEQUENCE [LARGE SCALE GENOMIC DNA]</scope>
    <source>
        <strain evidence="7 8">CBS 459.81</strain>
    </source>
</reference>
<dbReference type="PROSITE" id="PS50011">
    <property type="entry name" value="PROTEIN_KINASE_DOM"/>
    <property type="match status" value="1"/>
</dbReference>
<accession>A0A8E2EAH3</accession>
<sequence length="193" mass="21395">MGQVPQLYIPKGFTIEDIVAWGTFGMVFLDSTSNTVVKSPLSERDRGTIKKEREIYERFTQYGGHEGLLQYFEPEISSTLSYIHSNKIIHGDFKYNNIFFDGALHSKVANFSGSSIDGSGLTSLVTASYRSPGVLDSIEGDLFALGSSFYEILTGQAPYTKREEDEIRSLFSKSKFPEAITSLGPMGDIILGY</sequence>
<keyword evidence="1" id="KW-0723">Serine/threonine-protein kinase</keyword>
<proteinExistence type="predicted"/>
<organism evidence="7 8">
    <name type="scientific">Lepidopterella palustris CBS 459.81</name>
    <dbReference type="NCBI Taxonomy" id="1314670"/>
    <lineage>
        <taxon>Eukaryota</taxon>
        <taxon>Fungi</taxon>
        <taxon>Dikarya</taxon>
        <taxon>Ascomycota</taxon>
        <taxon>Pezizomycotina</taxon>
        <taxon>Dothideomycetes</taxon>
        <taxon>Pleosporomycetidae</taxon>
        <taxon>Mytilinidiales</taxon>
        <taxon>Argynnaceae</taxon>
        <taxon>Lepidopterella</taxon>
    </lineage>
</organism>
<evidence type="ECO:0000256" key="2">
    <source>
        <dbReference type="ARBA" id="ARBA00022679"/>
    </source>
</evidence>
<evidence type="ECO:0000256" key="5">
    <source>
        <dbReference type="ARBA" id="ARBA00022840"/>
    </source>
</evidence>
<evidence type="ECO:0000259" key="6">
    <source>
        <dbReference type="PROSITE" id="PS50011"/>
    </source>
</evidence>
<dbReference type="Proteomes" id="UP000250266">
    <property type="component" value="Unassembled WGS sequence"/>
</dbReference>
<dbReference type="AlphaFoldDB" id="A0A8E2EAH3"/>
<dbReference type="EMBL" id="KV744959">
    <property type="protein sequence ID" value="OCK80437.1"/>
    <property type="molecule type" value="Genomic_DNA"/>
</dbReference>
<dbReference type="InterPro" id="IPR008271">
    <property type="entry name" value="Ser/Thr_kinase_AS"/>
</dbReference>
<keyword evidence="3" id="KW-0547">Nucleotide-binding</keyword>
<dbReference type="Pfam" id="PF00069">
    <property type="entry name" value="Pkinase"/>
    <property type="match status" value="1"/>
</dbReference>
<evidence type="ECO:0000256" key="1">
    <source>
        <dbReference type="ARBA" id="ARBA00022527"/>
    </source>
</evidence>
<dbReference type="GO" id="GO:0005524">
    <property type="term" value="F:ATP binding"/>
    <property type="evidence" value="ECO:0007669"/>
    <property type="project" value="UniProtKB-KW"/>
</dbReference>
<protein>
    <submittedName>
        <fullName evidence="7">Kinase-like protein</fullName>
    </submittedName>
</protein>
<name>A0A8E2EAH3_9PEZI</name>
<dbReference type="PANTHER" id="PTHR24351">
    <property type="entry name" value="RIBOSOMAL PROTEIN S6 KINASE"/>
    <property type="match status" value="1"/>
</dbReference>
<feature type="domain" description="Protein kinase" evidence="6">
    <location>
        <begin position="1"/>
        <end position="193"/>
    </location>
</feature>
<keyword evidence="8" id="KW-1185">Reference proteome</keyword>
<dbReference type="Gene3D" id="1.10.510.10">
    <property type="entry name" value="Transferase(Phosphotransferase) domain 1"/>
    <property type="match status" value="1"/>
</dbReference>
<keyword evidence="4 7" id="KW-0418">Kinase</keyword>
<dbReference type="PROSITE" id="PS00108">
    <property type="entry name" value="PROTEIN_KINASE_ST"/>
    <property type="match status" value="1"/>
</dbReference>
<evidence type="ECO:0000256" key="4">
    <source>
        <dbReference type="ARBA" id="ARBA00022777"/>
    </source>
</evidence>
<dbReference type="InterPro" id="IPR011009">
    <property type="entry name" value="Kinase-like_dom_sf"/>
</dbReference>
<keyword evidence="5" id="KW-0067">ATP-binding</keyword>
<keyword evidence="2" id="KW-0808">Transferase</keyword>
<dbReference type="InterPro" id="IPR000719">
    <property type="entry name" value="Prot_kinase_dom"/>
</dbReference>
<dbReference type="GO" id="GO:0004674">
    <property type="term" value="F:protein serine/threonine kinase activity"/>
    <property type="evidence" value="ECO:0007669"/>
    <property type="project" value="UniProtKB-KW"/>
</dbReference>
<evidence type="ECO:0000313" key="8">
    <source>
        <dbReference type="Proteomes" id="UP000250266"/>
    </source>
</evidence>
<dbReference type="SUPFAM" id="SSF56112">
    <property type="entry name" value="Protein kinase-like (PK-like)"/>
    <property type="match status" value="1"/>
</dbReference>
<dbReference type="SMART" id="SM00220">
    <property type="entry name" value="S_TKc"/>
    <property type="match status" value="1"/>
</dbReference>